<dbReference type="SUPFAM" id="SSF54197">
    <property type="entry name" value="HIT-like"/>
    <property type="match status" value="2"/>
</dbReference>
<dbReference type="Proteomes" id="UP000250572">
    <property type="component" value="Unassembled WGS sequence"/>
</dbReference>
<evidence type="ECO:0000256" key="11">
    <source>
        <dbReference type="RuleBase" id="RU000506"/>
    </source>
</evidence>
<evidence type="ECO:0000256" key="2">
    <source>
        <dbReference type="ARBA" id="ARBA00001947"/>
    </source>
</evidence>
<comment type="pathway">
    <text evidence="3 11">Carbohydrate metabolism; galactose metabolism.</text>
</comment>
<dbReference type="CDD" id="cd00608">
    <property type="entry name" value="GalT"/>
    <property type="match status" value="1"/>
</dbReference>
<dbReference type="GO" id="GO:0005737">
    <property type="term" value="C:cytoplasm"/>
    <property type="evidence" value="ECO:0007669"/>
    <property type="project" value="TreeGrafter"/>
</dbReference>
<evidence type="ECO:0000256" key="6">
    <source>
        <dbReference type="ARBA" id="ARBA00022695"/>
    </source>
</evidence>
<evidence type="ECO:0000256" key="1">
    <source>
        <dbReference type="ARBA" id="ARBA00001107"/>
    </source>
</evidence>
<dbReference type="InterPro" id="IPR001937">
    <property type="entry name" value="GalP_UDPtransf1"/>
</dbReference>
<dbReference type="InterPro" id="IPR019779">
    <property type="entry name" value="GalP_UDPtransf1_His-AS"/>
</dbReference>
<feature type="domain" description="Galactose-1-phosphate uridyl transferase C-terminal" evidence="14">
    <location>
        <begin position="271"/>
        <end position="422"/>
    </location>
</feature>
<dbReference type="GO" id="GO:0008270">
    <property type="term" value="F:zinc ion binding"/>
    <property type="evidence" value="ECO:0007669"/>
    <property type="project" value="InterPro"/>
</dbReference>
<comment type="similarity">
    <text evidence="4 11">Belongs to the galactose-1-phosphate uridylyltransferase type 1 family.</text>
</comment>
<dbReference type="GO" id="GO:0033499">
    <property type="term" value="P:galactose catabolic process via UDP-galactose, Leloir pathway"/>
    <property type="evidence" value="ECO:0007669"/>
    <property type="project" value="TreeGrafter"/>
</dbReference>
<dbReference type="InterPro" id="IPR005850">
    <property type="entry name" value="GalP_Utransf_C"/>
</dbReference>
<evidence type="ECO:0000256" key="4">
    <source>
        <dbReference type="ARBA" id="ARBA00010951"/>
    </source>
</evidence>
<accession>A0A315VUQ6</accession>
<dbReference type="EC" id="2.7.7.12" evidence="11"/>
<evidence type="ECO:0000259" key="14">
    <source>
        <dbReference type="Pfam" id="PF02744"/>
    </source>
</evidence>
<evidence type="ECO:0000256" key="10">
    <source>
        <dbReference type="ARBA" id="ARBA00023277"/>
    </source>
</evidence>
<dbReference type="AlphaFoldDB" id="A0A315VUQ6"/>
<keyword evidence="9 11" id="KW-0299">Galactose metabolism</keyword>
<dbReference type="UniPathway" id="UPA00214"/>
<organism evidence="15 16">
    <name type="scientific">Gambusia affinis</name>
    <name type="common">Western mosquitofish</name>
    <name type="synonym">Heterandria affinis</name>
    <dbReference type="NCBI Taxonomy" id="33528"/>
    <lineage>
        <taxon>Eukaryota</taxon>
        <taxon>Metazoa</taxon>
        <taxon>Chordata</taxon>
        <taxon>Craniata</taxon>
        <taxon>Vertebrata</taxon>
        <taxon>Euteleostomi</taxon>
        <taxon>Actinopterygii</taxon>
        <taxon>Neopterygii</taxon>
        <taxon>Teleostei</taxon>
        <taxon>Neoteleostei</taxon>
        <taxon>Acanthomorphata</taxon>
        <taxon>Ovalentaria</taxon>
        <taxon>Atherinomorphae</taxon>
        <taxon>Cyprinodontiformes</taxon>
        <taxon>Poeciliidae</taxon>
        <taxon>Poeciliinae</taxon>
        <taxon>Gambusia</taxon>
    </lineage>
</organism>
<keyword evidence="8" id="KW-0862">Zinc</keyword>
<evidence type="ECO:0000313" key="15">
    <source>
        <dbReference type="EMBL" id="PWA26590.1"/>
    </source>
</evidence>
<dbReference type="EMBL" id="NHOQ01001156">
    <property type="protein sequence ID" value="PWA26590.1"/>
    <property type="molecule type" value="Genomic_DNA"/>
</dbReference>
<gene>
    <name evidence="15" type="ORF">CCH79_00000713</name>
</gene>
<evidence type="ECO:0000256" key="8">
    <source>
        <dbReference type="ARBA" id="ARBA00022833"/>
    </source>
</evidence>
<evidence type="ECO:0000256" key="5">
    <source>
        <dbReference type="ARBA" id="ARBA00022679"/>
    </source>
</evidence>
<evidence type="ECO:0000313" key="16">
    <source>
        <dbReference type="Proteomes" id="UP000250572"/>
    </source>
</evidence>
<dbReference type="FunFam" id="3.30.428.10:FF:000001">
    <property type="entry name" value="Galactose-1-phosphate uridylyltransferase"/>
    <property type="match status" value="1"/>
</dbReference>
<name>A0A315VUQ6_GAMAF</name>
<keyword evidence="6 11" id="KW-0548">Nucleotidyltransferase</keyword>
<dbReference type="NCBIfam" id="TIGR00209">
    <property type="entry name" value="galT_1"/>
    <property type="match status" value="1"/>
</dbReference>
<dbReference type="Gene3D" id="3.30.428.10">
    <property type="entry name" value="HIT-like"/>
    <property type="match status" value="2"/>
</dbReference>
<sequence length="521" mass="59700">MVTKSWVLKRVSARAKPSVEGMKPRPYSTIHVPALHWTDGCFRAGRESHDDVYTSLLVVPSFHCLKVPEMMVSEISAQYRPDPNGKLSTAVPNSNKYSVKEAWRRHMEPIQPPAFTNTHCKSSSEASSLCRSPKSAGTFSRLNRDRPIDSGRVRCKVNPSYDSTFVFENDFPALQPDAPDPASAIPVESCQRCLVMCFHPWSDVTLPLMKKEEIIKVIDKWAEMLEELGATYPWVQIFENKGAMMGCSNPHPHCQVWASSFLPNEPAVSDRCQRVYYQKNGEPLLVQYAKQEAEKKERVVVENSDWLVVVPYWATWPYQTLLLPRRHILRINELTAEERDSLAAVMKQLLTKYDNLFEVSFPYSMGWHGAPTGPHLKEDNSHWQLHAHYYPPLLRSATVKKFMVGYEMLAQEQRDLTPEQLSWNKKVLPRSRLEAQLLSVGFAKDLDGKNRQVRSESCSSKDFMLHPRQCTWRTFAPWQTKQAISLSVGNSDFRCKSTGISVSCAEKELREKIRHERAEKD</sequence>
<dbReference type="PROSITE" id="PS00117">
    <property type="entry name" value="GAL_P_UDP_TRANSF_I"/>
    <property type="match status" value="1"/>
</dbReference>
<dbReference type="STRING" id="33528.ENSGAFP00000006021"/>
<dbReference type="InterPro" id="IPR005849">
    <property type="entry name" value="GalP_Utransf_N"/>
</dbReference>
<dbReference type="GO" id="GO:0008108">
    <property type="term" value="F:UDP-glucose:hexose-1-phosphate uridylyltransferase activity"/>
    <property type="evidence" value="ECO:0007669"/>
    <property type="project" value="UniProtKB-EC"/>
</dbReference>
<proteinExistence type="inferred from homology"/>
<evidence type="ECO:0000256" key="12">
    <source>
        <dbReference type="SAM" id="MobiDB-lite"/>
    </source>
</evidence>
<protein>
    <recommendedName>
        <fullName evidence="11">Galactose-1-phosphate uridylyltransferase</fullName>
        <ecNumber evidence="11">2.7.7.12</ecNumber>
    </recommendedName>
</protein>
<dbReference type="PANTHER" id="PTHR11943">
    <property type="entry name" value="GALACTOSE-1-PHOSPHATE URIDYLYLTRANSFERASE"/>
    <property type="match status" value="1"/>
</dbReference>
<keyword evidence="7 11" id="KW-0479">Metal-binding</keyword>
<dbReference type="FunFam" id="3.30.428.10:FF:000028">
    <property type="entry name" value="Galactose-1-phosphate uridylyltransferase"/>
    <property type="match status" value="1"/>
</dbReference>
<comment type="catalytic activity">
    <reaction evidence="1 11">
        <text>alpha-D-galactose 1-phosphate + UDP-alpha-D-glucose = alpha-D-glucose 1-phosphate + UDP-alpha-D-galactose</text>
        <dbReference type="Rhea" id="RHEA:13989"/>
        <dbReference type="ChEBI" id="CHEBI:58336"/>
        <dbReference type="ChEBI" id="CHEBI:58601"/>
        <dbReference type="ChEBI" id="CHEBI:58885"/>
        <dbReference type="ChEBI" id="CHEBI:66914"/>
        <dbReference type="EC" id="2.7.7.12"/>
    </reaction>
</comment>
<keyword evidence="5 11" id="KW-0808">Transferase</keyword>
<evidence type="ECO:0000259" key="13">
    <source>
        <dbReference type="Pfam" id="PF01087"/>
    </source>
</evidence>
<dbReference type="Pfam" id="PF02744">
    <property type="entry name" value="GalP_UDP_tr_C"/>
    <property type="match status" value="1"/>
</dbReference>
<keyword evidence="10 11" id="KW-0119">Carbohydrate metabolism</keyword>
<feature type="domain" description="Galactose-1-phosphate uridyl transferase N-terminal" evidence="13">
    <location>
        <begin position="152"/>
        <end position="263"/>
    </location>
</feature>
<feature type="compositionally biased region" description="Polar residues" evidence="12">
    <location>
        <begin position="114"/>
        <end position="141"/>
    </location>
</feature>
<keyword evidence="16" id="KW-1185">Reference proteome</keyword>
<evidence type="ECO:0000256" key="3">
    <source>
        <dbReference type="ARBA" id="ARBA00004947"/>
    </source>
</evidence>
<reference evidence="15 16" key="1">
    <citation type="journal article" date="2018" name="G3 (Bethesda)">
        <title>A High-Quality Reference Genome for the Invasive Mosquitofish Gambusia affinis Using a Chicago Library.</title>
        <authorList>
            <person name="Hoffberg S.L."/>
            <person name="Troendle N.J."/>
            <person name="Glenn T.C."/>
            <person name="Mahmud O."/>
            <person name="Louha S."/>
            <person name="Chalopin D."/>
            <person name="Bennetzen J.L."/>
            <person name="Mauricio R."/>
        </authorList>
    </citation>
    <scope>NUCLEOTIDE SEQUENCE [LARGE SCALE GENOMIC DNA]</scope>
    <source>
        <strain evidence="15">NE01/NJP1002.9</strain>
        <tissue evidence="15">Muscle</tissue>
    </source>
</reference>
<dbReference type="InterPro" id="IPR036265">
    <property type="entry name" value="HIT-like_sf"/>
</dbReference>
<feature type="region of interest" description="Disordered" evidence="12">
    <location>
        <begin position="114"/>
        <end position="143"/>
    </location>
</feature>
<evidence type="ECO:0000256" key="9">
    <source>
        <dbReference type="ARBA" id="ARBA00023144"/>
    </source>
</evidence>
<comment type="cofactor">
    <cofactor evidence="2">
        <name>Zn(2+)</name>
        <dbReference type="ChEBI" id="CHEBI:29105"/>
    </cofactor>
</comment>
<evidence type="ECO:0000256" key="7">
    <source>
        <dbReference type="ARBA" id="ARBA00022723"/>
    </source>
</evidence>
<dbReference type="Pfam" id="PF01087">
    <property type="entry name" value="GalP_UDP_transf"/>
    <property type="match status" value="1"/>
</dbReference>
<dbReference type="PANTHER" id="PTHR11943:SF1">
    <property type="entry name" value="GALACTOSE-1-PHOSPHATE URIDYLYLTRANSFERASE"/>
    <property type="match status" value="1"/>
</dbReference>
<comment type="caution">
    <text evidence="15">The sequence shown here is derived from an EMBL/GenBank/DDBJ whole genome shotgun (WGS) entry which is preliminary data.</text>
</comment>